<dbReference type="GO" id="GO:0120147">
    <property type="term" value="F:formylglycine-generating oxidase activity"/>
    <property type="evidence" value="ECO:0007669"/>
    <property type="project" value="TreeGrafter"/>
</dbReference>
<dbReference type="Proteomes" id="UP000258927">
    <property type="component" value="Chromosome"/>
</dbReference>
<dbReference type="InterPro" id="IPR051043">
    <property type="entry name" value="Sulfatase_Mod_Factor_Kinase"/>
</dbReference>
<dbReference type="InterPro" id="IPR005532">
    <property type="entry name" value="SUMF_dom"/>
</dbReference>
<protein>
    <submittedName>
        <fullName evidence="3">Hercynine oxygenase</fullName>
    </submittedName>
</protein>
<sequence>MGNLAKQNVVRALTIGVALMTGSSAMAIEAGSERQDESGVTQVFVPAGCFQMGTNESALSAFINSLDAPEWAANAAPKYETPAHKVCLTNDYWIDRTEVTNAAFAEFAAAGGYEKPEYWSEAGKKWLSGQYIAILPLPCDSSDKPDHPRACITFFEAEAFAAWRGGRLPTEAEWEYAARGPESRTYPWGDDWVAEHAHIVGQTRTSPVGQYLAGASWVGALDMSGNVMEWVQDWLGEGYYESSPVNDPTGPETGYKKAEKGGWWGSNPFVGRSAYKHFEDGPSYNDGHIGFRVVTLAE</sequence>
<dbReference type="PANTHER" id="PTHR23150:SF19">
    <property type="entry name" value="FORMYLGLYCINE-GENERATING ENZYME"/>
    <property type="match status" value="1"/>
</dbReference>
<evidence type="ECO:0000259" key="2">
    <source>
        <dbReference type="Pfam" id="PF03781"/>
    </source>
</evidence>
<reference evidence="3 4" key="1">
    <citation type="submission" date="2017-05" db="EMBL/GenBank/DDBJ databases">
        <title>Genome Analysis of Maritalea myrionectae HL2708#5.</title>
        <authorList>
            <consortium name="Cotde Inc.-PKNU"/>
            <person name="Jang D."/>
            <person name="Oh H.-M."/>
        </authorList>
    </citation>
    <scope>NUCLEOTIDE SEQUENCE [LARGE SCALE GENOMIC DNA]</scope>
    <source>
        <strain evidence="3 4">HL2708#5</strain>
    </source>
</reference>
<dbReference type="KEGG" id="mmyr:MXMO3_01944"/>
<keyword evidence="1" id="KW-0732">Signal</keyword>
<name>A0A2R4MEJ7_9HYPH</name>
<dbReference type="AlphaFoldDB" id="A0A2R4MEJ7"/>
<dbReference type="STRING" id="1122213.GCA_000423365_02244"/>
<keyword evidence="4" id="KW-1185">Reference proteome</keyword>
<dbReference type="EMBL" id="CP021330">
    <property type="protein sequence ID" value="AVX04468.1"/>
    <property type="molecule type" value="Genomic_DNA"/>
</dbReference>
<dbReference type="SUPFAM" id="SSF56436">
    <property type="entry name" value="C-type lectin-like"/>
    <property type="match status" value="1"/>
</dbReference>
<dbReference type="InterPro" id="IPR016187">
    <property type="entry name" value="CTDL_fold"/>
</dbReference>
<feature type="chain" id="PRO_5015343576" evidence="1">
    <location>
        <begin position="28"/>
        <end position="298"/>
    </location>
</feature>
<feature type="domain" description="Sulfatase-modifying factor enzyme-like" evidence="2">
    <location>
        <begin position="41"/>
        <end position="294"/>
    </location>
</feature>
<organism evidence="3 4">
    <name type="scientific">Maritalea myrionectae</name>
    <dbReference type="NCBI Taxonomy" id="454601"/>
    <lineage>
        <taxon>Bacteria</taxon>
        <taxon>Pseudomonadati</taxon>
        <taxon>Pseudomonadota</taxon>
        <taxon>Alphaproteobacteria</taxon>
        <taxon>Hyphomicrobiales</taxon>
        <taxon>Devosiaceae</taxon>
        <taxon>Maritalea</taxon>
    </lineage>
</organism>
<dbReference type="InterPro" id="IPR042095">
    <property type="entry name" value="SUMF_sf"/>
</dbReference>
<evidence type="ECO:0000313" key="3">
    <source>
        <dbReference type="EMBL" id="AVX04468.1"/>
    </source>
</evidence>
<proteinExistence type="predicted"/>
<gene>
    <name evidence="3" type="ORF">MXMO3_01944</name>
</gene>
<dbReference type="PANTHER" id="PTHR23150">
    <property type="entry name" value="SULFATASE MODIFYING FACTOR 1, 2"/>
    <property type="match status" value="1"/>
</dbReference>
<dbReference type="Gene3D" id="3.90.1580.10">
    <property type="entry name" value="paralog of FGE (formylglycine-generating enzyme)"/>
    <property type="match status" value="1"/>
</dbReference>
<feature type="signal peptide" evidence="1">
    <location>
        <begin position="1"/>
        <end position="27"/>
    </location>
</feature>
<accession>A0A2R4MEJ7</accession>
<dbReference type="Pfam" id="PF03781">
    <property type="entry name" value="FGE-sulfatase"/>
    <property type="match status" value="1"/>
</dbReference>
<evidence type="ECO:0000313" key="4">
    <source>
        <dbReference type="Proteomes" id="UP000258927"/>
    </source>
</evidence>
<evidence type="ECO:0000256" key="1">
    <source>
        <dbReference type="SAM" id="SignalP"/>
    </source>
</evidence>